<dbReference type="EMBL" id="JABWDY010010384">
    <property type="protein sequence ID" value="KAF5200704.1"/>
    <property type="molecule type" value="Genomic_DNA"/>
</dbReference>
<proteinExistence type="predicted"/>
<feature type="region of interest" description="Disordered" evidence="1">
    <location>
        <begin position="1"/>
        <end position="31"/>
    </location>
</feature>
<reference evidence="2 3" key="1">
    <citation type="submission" date="2020-06" db="EMBL/GenBank/DDBJ databases">
        <title>Transcriptomic and genomic resources for Thalictrum thalictroides and T. hernandezii: Facilitating candidate gene discovery in an emerging model plant lineage.</title>
        <authorList>
            <person name="Arias T."/>
            <person name="Riano-Pachon D.M."/>
            <person name="Di Stilio V.S."/>
        </authorList>
    </citation>
    <scope>NUCLEOTIDE SEQUENCE [LARGE SCALE GENOMIC DNA]</scope>
    <source>
        <strain evidence="3">cv. WT478/WT964</strain>
        <tissue evidence="2">Leaves</tissue>
    </source>
</reference>
<accession>A0A7J6WTH2</accession>
<keyword evidence="3" id="KW-1185">Reference proteome</keyword>
<gene>
    <name evidence="2" type="ORF">FRX31_009710</name>
</gene>
<evidence type="ECO:0000313" key="3">
    <source>
        <dbReference type="Proteomes" id="UP000554482"/>
    </source>
</evidence>
<evidence type="ECO:0000313" key="2">
    <source>
        <dbReference type="EMBL" id="KAF5200704.1"/>
    </source>
</evidence>
<evidence type="ECO:0000256" key="1">
    <source>
        <dbReference type="SAM" id="MobiDB-lite"/>
    </source>
</evidence>
<sequence length="116" mass="12635">MKQEGMFTDARQIRTRTPGKHKLTANKVGKGKKAAAKVVSTGSGTSKKAAAKDVASGSGSYQARRLLQGTYQVDLQKGRTKLGLSLVDQDLEKGRKLCLKKRSKFVAVRTWKGLDQ</sequence>
<feature type="compositionally biased region" description="Basic residues" evidence="1">
    <location>
        <begin position="13"/>
        <end position="31"/>
    </location>
</feature>
<protein>
    <submittedName>
        <fullName evidence="2">Uncharacterized protein</fullName>
    </submittedName>
</protein>
<dbReference type="Proteomes" id="UP000554482">
    <property type="component" value="Unassembled WGS sequence"/>
</dbReference>
<organism evidence="2 3">
    <name type="scientific">Thalictrum thalictroides</name>
    <name type="common">Rue-anemone</name>
    <name type="synonym">Anemone thalictroides</name>
    <dbReference type="NCBI Taxonomy" id="46969"/>
    <lineage>
        <taxon>Eukaryota</taxon>
        <taxon>Viridiplantae</taxon>
        <taxon>Streptophyta</taxon>
        <taxon>Embryophyta</taxon>
        <taxon>Tracheophyta</taxon>
        <taxon>Spermatophyta</taxon>
        <taxon>Magnoliopsida</taxon>
        <taxon>Ranunculales</taxon>
        <taxon>Ranunculaceae</taxon>
        <taxon>Thalictroideae</taxon>
        <taxon>Thalictrum</taxon>
    </lineage>
</organism>
<name>A0A7J6WTH2_THATH</name>
<comment type="caution">
    <text evidence="2">The sequence shown here is derived from an EMBL/GenBank/DDBJ whole genome shotgun (WGS) entry which is preliminary data.</text>
</comment>
<dbReference type="AlphaFoldDB" id="A0A7J6WTH2"/>